<accession>A0A1G4JYA8</accession>
<feature type="binding site" evidence="10">
    <location>
        <begin position="145"/>
        <end position="147"/>
    </location>
    <ligand>
        <name>NAD(+)</name>
        <dbReference type="ChEBI" id="CHEBI:57540"/>
    </ligand>
</feature>
<dbReference type="InterPro" id="IPR001236">
    <property type="entry name" value="Lactate/malate_DH_N"/>
</dbReference>
<evidence type="ECO:0000259" key="13">
    <source>
        <dbReference type="Pfam" id="PF02866"/>
    </source>
</evidence>
<evidence type="ECO:0000259" key="12">
    <source>
        <dbReference type="Pfam" id="PF00056"/>
    </source>
</evidence>
<feature type="binding site" evidence="10">
    <location>
        <position position="120"/>
    </location>
    <ligand>
        <name>NAD(+)</name>
        <dbReference type="ChEBI" id="CHEBI:57540"/>
    </ligand>
</feature>
<dbReference type="InterPro" id="IPR036291">
    <property type="entry name" value="NAD(P)-bd_dom_sf"/>
</dbReference>
<dbReference type="EMBL" id="LT598477">
    <property type="protein sequence ID" value="SCU96173.1"/>
    <property type="molecule type" value="Genomic_DNA"/>
</dbReference>
<dbReference type="GO" id="GO:0030060">
    <property type="term" value="F:L-malate dehydrogenase (NAD+) activity"/>
    <property type="evidence" value="ECO:0007669"/>
    <property type="project" value="UniProtKB-EC"/>
</dbReference>
<evidence type="ECO:0000256" key="11">
    <source>
        <dbReference type="RuleBase" id="RU003369"/>
    </source>
</evidence>
<feature type="binding site" evidence="10">
    <location>
        <begin position="19"/>
        <end position="25"/>
    </location>
    <ligand>
        <name>NAD(+)</name>
        <dbReference type="ChEBI" id="CHEBI:57540"/>
    </ligand>
</feature>
<feature type="domain" description="Lactate/malate dehydrogenase C-terminal" evidence="13">
    <location>
        <begin position="182"/>
        <end position="367"/>
    </location>
</feature>
<dbReference type="Pfam" id="PF02866">
    <property type="entry name" value="Ldh_1_C"/>
    <property type="match status" value="1"/>
</dbReference>
<dbReference type="EC" id="1.1.1.37" evidence="3"/>
<evidence type="ECO:0000256" key="8">
    <source>
        <dbReference type="PIRSR" id="PIRSR000102-1"/>
    </source>
</evidence>
<keyword evidence="15" id="KW-1185">Reference proteome</keyword>
<dbReference type="SUPFAM" id="SSF56327">
    <property type="entry name" value="LDH C-terminal domain-like"/>
    <property type="match status" value="1"/>
</dbReference>
<dbReference type="GO" id="GO:0070013">
    <property type="term" value="C:intracellular organelle lumen"/>
    <property type="evidence" value="ECO:0007669"/>
    <property type="project" value="UniProtKB-ARBA"/>
</dbReference>
<keyword evidence="4" id="KW-0816">Tricarboxylic acid cycle</keyword>
<evidence type="ECO:0000313" key="15">
    <source>
        <dbReference type="Proteomes" id="UP000191144"/>
    </source>
</evidence>
<sequence length="370" mass="39150">MPHPTYTNSRDALKIAVLGAGGGIGQSLSLLLKTELHTTCVAADARVHIAMYDVNRDAVAGAATDLSHINTAVYVTWHAPEAGSGPDPLAACLRGAQLVVIPAGVPRKPGMTRDDLFAINASIVKTLSQGIAAHCDLSRTFVLLISNPVNSLVPVLVETLVVAGGHQRVTPQTVARRVFGLTQLDAVRASAFLHEALGLLPGQSVRVPVVGGHSGHTIVPLFSQAVVGTDKLQERVRSLGPDVLSQLVNRVQFGGDEVVKAKNGAGSATLSMAYAAAQVTRGFAELLLGVREELQDTLYVNVGAFAFGEQVTQLTQGLPYVSLPLAISRDGLQAVDTQWAQKLAPEERKLWAVCIQELQTAVPQHQEQQS</sequence>
<organism evidence="14 15">
    <name type="scientific">Lachancea meyersii CBS 8951</name>
    <dbReference type="NCBI Taxonomy" id="1266667"/>
    <lineage>
        <taxon>Eukaryota</taxon>
        <taxon>Fungi</taxon>
        <taxon>Dikarya</taxon>
        <taxon>Ascomycota</taxon>
        <taxon>Saccharomycotina</taxon>
        <taxon>Saccharomycetes</taxon>
        <taxon>Saccharomycetales</taxon>
        <taxon>Saccharomycetaceae</taxon>
        <taxon>Lachancea</taxon>
    </lineage>
</organism>
<dbReference type="GO" id="GO:0006099">
    <property type="term" value="P:tricarboxylic acid cycle"/>
    <property type="evidence" value="ECO:0007669"/>
    <property type="project" value="UniProtKB-KW"/>
</dbReference>
<evidence type="ECO:0000313" key="14">
    <source>
        <dbReference type="EMBL" id="SCU96173.1"/>
    </source>
</evidence>
<dbReference type="Proteomes" id="UP000191144">
    <property type="component" value="Chromosome F"/>
</dbReference>
<keyword evidence="6 10" id="KW-0520">NAD</keyword>
<dbReference type="PANTHER" id="PTHR11540:SF16">
    <property type="entry name" value="MALATE DEHYDROGENASE, MITOCHONDRIAL"/>
    <property type="match status" value="1"/>
</dbReference>
<dbReference type="InterPro" id="IPR015955">
    <property type="entry name" value="Lactate_DH/Glyco_Ohase_4_C"/>
</dbReference>
<feature type="domain" description="Lactate/malate dehydrogenase N-terminal" evidence="12">
    <location>
        <begin position="14"/>
        <end position="160"/>
    </location>
</feature>
<evidence type="ECO:0000256" key="2">
    <source>
        <dbReference type="ARBA" id="ARBA00011738"/>
    </source>
</evidence>
<feature type="binding site" evidence="9">
    <location>
        <position position="113"/>
    </location>
    <ligand>
        <name>substrate</name>
    </ligand>
</feature>
<dbReference type="SUPFAM" id="SSF51735">
    <property type="entry name" value="NAD(P)-binding Rossmann-fold domains"/>
    <property type="match status" value="1"/>
</dbReference>
<comment type="similarity">
    <text evidence="1">Belongs to the LDH/MDH superfamily. MDH type 1 family.</text>
</comment>
<evidence type="ECO:0000256" key="6">
    <source>
        <dbReference type="ARBA" id="ARBA00023027"/>
    </source>
</evidence>
<feature type="binding site" evidence="9">
    <location>
        <position position="147"/>
    </location>
    <ligand>
        <name>substrate</name>
    </ligand>
</feature>
<dbReference type="FunFam" id="3.90.110.10:FF:000009">
    <property type="entry name" value="Malate dehydrogenase"/>
    <property type="match status" value="1"/>
</dbReference>
<feature type="binding site" evidence="9">
    <location>
        <position position="107"/>
    </location>
    <ligand>
        <name>substrate</name>
    </ligand>
</feature>
<dbReference type="PANTHER" id="PTHR11540">
    <property type="entry name" value="MALATE AND LACTATE DEHYDROGENASE"/>
    <property type="match status" value="1"/>
</dbReference>
<evidence type="ECO:0000256" key="7">
    <source>
        <dbReference type="ARBA" id="ARBA00048313"/>
    </source>
</evidence>
<name>A0A1G4JYA8_9SACH</name>
<proteinExistence type="inferred from homology"/>
<evidence type="ECO:0000256" key="4">
    <source>
        <dbReference type="ARBA" id="ARBA00022532"/>
    </source>
</evidence>
<dbReference type="GO" id="GO:0019752">
    <property type="term" value="P:carboxylic acid metabolic process"/>
    <property type="evidence" value="ECO:0007669"/>
    <property type="project" value="InterPro"/>
</dbReference>
<protein>
    <recommendedName>
        <fullName evidence="3">malate dehydrogenase</fullName>
        <ecNumber evidence="3">1.1.1.37</ecNumber>
    </recommendedName>
</protein>
<dbReference type="Gene3D" id="3.90.110.10">
    <property type="entry name" value="Lactate dehydrogenase/glycoside hydrolase, family 4, C-terminal"/>
    <property type="match status" value="1"/>
</dbReference>
<dbReference type="InterPro" id="IPR010097">
    <property type="entry name" value="Malate_DH_type1"/>
</dbReference>
<feature type="active site" description="Proton acceptor" evidence="8">
    <location>
        <position position="213"/>
    </location>
</feature>
<dbReference type="Pfam" id="PF00056">
    <property type="entry name" value="Ldh_1_N"/>
    <property type="match status" value="1"/>
</dbReference>
<evidence type="ECO:0000256" key="5">
    <source>
        <dbReference type="ARBA" id="ARBA00023002"/>
    </source>
</evidence>
<dbReference type="GO" id="GO:0005829">
    <property type="term" value="C:cytosol"/>
    <property type="evidence" value="ECO:0007669"/>
    <property type="project" value="TreeGrafter"/>
</dbReference>
<reference evidence="15" key="1">
    <citation type="submission" date="2016-03" db="EMBL/GenBank/DDBJ databases">
        <authorList>
            <person name="Devillers Hugo."/>
        </authorList>
    </citation>
    <scope>NUCLEOTIDE SEQUENCE [LARGE SCALE GENOMIC DNA]</scope>
</reference>
<dbReference type="OrthoDB" id="4069699at2759"/>
<gene>
    <name evidence="14" type="ORF">LAME_0F15192G</name>
</gene>
<evidence type="ECO:0000256" key="10">
    <source>
        <dbReference type="PIRSR" id="PIRSR000102-3"/>
    </source>
</evidence>
<feature type="binding site" evidence="10">
    <location>
        <position position="272"/>
    </location>
    <ligand>
        <name>NAD(+)</name>
        <dbReference type="ChEBI" id="CHEBI:57540"/>
    </ligand>
</feature>
<dbReference type="PIRSF" id="PIRSF000102">
    <property type="entry name" value="Lac_mal_DH"/>
    <property type="match status" value="1"/>
</dbReference>
<comment type="catalytic activity">
    <reaction evidence="7">
        <text>(S)-malate + NAD(+) = oxaloacetate + NADH + H(+)</text>
        <dbReference type="Rhea" id="RHEA:21432"/>
        <dbReference type="ChEBI" id="CHEBI:15378"/>
        <dbReference type="ChEBI" id="CHEBI:15589"/>
        <dbReference type="ChEBI" id="CHEBI:16452"/>
        <dbReference type="ChEBI" id="CHEBI:57540"/>
        <dbReference type="ChEBI" id="CHEBI:57945"/>
        <dbReference type="EC" id="1.1.1.37"/>
    </reaction>
</comment>
<evidence type="ECO:0000256" key="9">
    <source>
        <dbReference type="PIRSR" id="PIRSR000102-2"/>
    </source>
</evidence>
<feature type="binding site" evidence="10">
    <location>
        <position position="53"/>
    </location>
    <ligand>
        <name>NAD(+)</name>
        <dbReference type="ChEBI" id="CHEBI:57540"/>
    </ligand>
</feature>
<keyword evidence="5 11" id="KW-0560">Oxidoreductase</keyword>
<evidence type="ECO:0000256" key="3">
    <source>
        <dbReference type="ARBA" id="ARBA00012995"/>
    </source>
</evidence>
<dbReference type="Gene3D" id="3.40.50.720">
    <property type="entry name" value="NAD(P)-binding Rossmann-like Domain"/>
    <property type="match status" value="1"/>
</dbReference>
<comment type="subunit">
    <text evidence="2">Homodimer.</text>
</comment>
<dbReference type="InterPro" id="IPR022383">
    <property type="entry name" value="Lactate/malate_DH_C"/>
</dbReference>
<feature type="binding site" evidence="9">
    <location>
        <position position="188"/>
    </location>
    <ligand>
        <name>substrate</name>
    </ligand>
</feature>
<dbReference type="FunFam" id="3.40.50.720:FF:000268">
    <property type="entry name" value="Malate dehydrogenase"/>
    <property type="match status" value="1"/>
</dbReference>
<dbReference type="NCBIfam" id="TIGR01772">
    <property type="entry name" value="MDH_euk_gproteo"/>
    <property type="match status" value="1"/>
</dbReference>
<dbReference type="AlphaFoldDB" id="A0A1G4JYA8"/>
<dbReference type="InterPro" id="IPR001557">
    <property type="entry name" value="L-lactate/malate_DH"/>
</dbReference>
<evidence type="ECO:0000256" key="1">
    <source>
        <dbReference type="ARBA" id="ARBA00008824"/>
    </source>
</evidence>